<reference evidence="1" key="1">
    <citation type="submission" date="2018-02" db="EMBL/GenBank/DDBJ databases">
        <title>Rhizophora mucronata_Transcriptome.</title>
        <authorList>
            <person name="Meera S.P."/>
            <person name="Sreeshan A."/>
            <person name="Augustine A."/>
        </authorList>
    </citation>
    <scope>NUCLEOTIDE SEQUENCE</scope>
    <source>
        <tissue evidence="1">Leaf</tissue>
    </source>
</reference>
<sequence>MRDWYFWMEVENPHLGFFIFDPCRSDLEPTAYSLQPRAYSLPQSHTQHLKHSIGKFKS</sequence>
<dbReference type="EMBL" id="GGEC01063103">
    <property type="protein sequence ID" value="MBX43587.1"/>
    <property type="molecule type" value="Transcribed_RNA"/>
</dbReference>
<evidence type="ECO:0000313" key="1">
    <source>
        <dbReference type="EMBL" id="MBX43587.1"/>
    </source>
</evidence>
<organism evidence="1">
    <name type="scientific">Rhizophora mucronata</name>
    <name type="common">Asiatic mangrove</name>
    <dbReference type="NCBI Taxonomy" id="61149"/>
    <lineage>
        <taxon>Eukaryota</taxon>
        <taxon>Viridiplantae</taxon>
        <taxon>Streptophyta</taxon>
        <taxon>Embryophyta</taxon>
        <taxon>Tracheophyta</taxon>
        <taxon>Spermatophyta</taxon>
        <taxon>Magnoliopsida</taxon>
        <taxon>eudicotyledons</taxon>
        <taxon>Gunneridae</taxon>
        <taxon>Pentapetalae</taxon>
        <taxon>rosids</taxon>
        <taxon>fabids</taxon>
        <taxon>Malpighiales</taxon>
        <taxon>Rhizophoraceae</taxon>
        <taxon>Rhizophora</taxon>
    </lineage>
</organism>
<accession>A0A2P2NM66</accession>
<name>A0A2P2NM66_RHIMU</name>
<protein>
    <submittedName>
        <fullName evidence="1">Uncharacterized protein</fullName>
    </submittedName>
</protein>
<proteinExistence type="predicted"/>
<dbReference type="AlphaFoldDB" id="A0A2P2NM66"/>